<reference evidence="16" key="1">
    <citation type="submission" date="2011-10" db="EMBL/GenBank/DDBJ databases">
        <authorList>
            <person name="Genoscope - CEA"/>
        </authorList>
    </citation>
    <scope>NUCLEOTIDE SEQUENCE</scope>
    <source>
        <strain evidence="16">20Z</strain>
    </source>
</reference>
<keyword evidence="5 13" id="KW-0378">Hydrolase</keyword>
<comment type="similarity">
    <text evidence="1 13">Belongs to the TRAFAC class translation factor GTPase superfamily. Classic translation factor GTPase family. EF-Tu/EF-1A subfamily.</text>
</comment>
<dbReference type="InterPro" id="IPR004541">
    <property type="entry name" value="Transl_elong_EFTu/EF1A_bac/org"/>
</dbReference>
<dbReference type="STRING" id="1091494.MEALZ_3355"/>
<dbReference type="NCBIfam" id="NF009372">
    <property type="entry name" value="PRK12735.1"/>
    <property type="match status" value="1"/>
</dbReference>
<evidence type="ECO:0000313" key="15">
    <source>
        <dbReference type="EMBL" id="CCE25018.1"/>
    </source>
</evidence>
<comment type="subunit">
    <text evidence="12">(Microbial infection) Upon infection by bacteriophage Qbeta, part of the viral RNA-dependent RNA polymerase complex, the other subunits are the viral replicase catalytic subunit (AC P14647), host ribosomal protein S1 and EF-Ts.</text>
</comment>
<evidence type="ECO:0000256" key="6">
    <source>
        <dbReference type="ARBA" id="ARBA00022842"/>
    </source>
</evidence>
<dbReference type="RefSeq" id="WP_014149775.1">
    <property type="nucleotide sequence ID" value="NC_016112.1"/>
</dbReference>
<dbReference type="InterPro" id="IPR009001">
    <property type="entry name" value="Transl_elong_EF1A/Init_IF2_C"/>
</dbReference>
<dbReference type="Pfam" id="PF03144">
    <property type="entry name" value="GTP_EFTU_D2"/>
    <property type="match status" value="1"/>
</dbReference>
<dbReference type="Gene3D" id="3.40.50.300">
    <property type="entry name" value="P-loop containing nucleotide triphosphate hydrolases"/>
    <property type="match status" value="1"/>
</dbReference>
<dbReference type="NCBIfam" id="TIGR00485">
    <property type="entry name" value="EF-Tu"/>
    <property type="match status" value="1"/>
</dbReference>
<dbReference type="PANTHER" id="PTHR43721">
    <property type="entry name" value="ELONGATION FACTOR TU-RELATED"/>
    <property type="match status" value="1"/>
</dbReference>
<evidence type="ECO:0000313" key="17">
    <source>
        <dbReference type="Proteomes" id="UP000008315"/>
    </source>
</evidence>
<dbReference type="NCBIfam" id="NF000766">
    <property type="entry name" value="PRK00049.1"/>
    <property type="match status" value="1"/>
</dbReference>
<dbReference type="GO" id="GO:0005829">
    <property type="term" value="C:cytosol"/>
    <property type="evidence" value="ECO:0007669"/>
    <property type="project" value="TreeGrafter"/>
</dbReference>
<keyword evidence="4 13" id="KW-0251">Elongation factor</keyword>
<evidence type="ECO:0000256" key="12">
    <source>
        <dbReference type="ARBA" id="ARBA00064283"/>
    </source>
</evidence>
<feature type="domain" description="Tr-type G" evidence="14">
    <location>
        <begin position="10"/>
        <end position="206"/>
    </location>
</feature>
<dbReference type="KEGG" id="mah:MEALZ_3355"/>
<dbReference type="PROSITE" id="PS00301">
    <property type="entry name" value="G_TR_1"/>
    <property type="match status" value="1"/>
</dbReference>
<evidence type="ECO:0000256" key="11">
    <source>
        <dbReference type="ARBA" id="ARBA00063778"/>
    </source>
</evidence>
<evidence type="ECO:0000313" key="16">
    <source>
        <dbReference type="EMBL" id="CCE25030.1"/>
    </source>
</evidence>
<dbReference type="CDD" id="cd03707">
    <property type="entry name" value="EFTU_III"/>
    <property type="match status" value="1"/>
</dbReference>
<evidence type="ECO:0000256" key="4">
    <source>
        <dbReference type="ARBA" id="ARBA00022768"/>
    </source>
</evidence>
<evidence type="ECO:0000256" key="2">
    <source>
        <dbReference type="ARBA" id="ARBA00022723"/>
    </source>
</evidence>
<dbReference type="EMBL" id="FO082060">
    <property type="protein sequence ID" value="CCE25018.1"/>
    <property type="molecule type" value="Genomic_DNA"/>
</dbReference>
<dbReference type="PRINTS" id="PR00315">
    <property type="entry name" value="ELONGATNFCT"/>
</dbReference>
<dbReference type="PROSITE" id="PS51722">
    <property type="entry name" value="G_TR_2"/>
    <property type="match status" value="1"/>
</dbReference>
<evidence type="ECO:0000256" key="7">
    <source>
        <dbReference type="ARBA" id="ARBA00022917"/>
    </source>
</evidence>
<dbReference type="GO" id="GO:0000287">
    <property type="term" value="F:magnesium ion binding"/>
    <property type="evidence" value="ECO:0007669"/>
    <property type="project" value="UniProtKB-UniRule"/>
</dbReference>
<dbReference type="SUPFAM" id="SSF50465">
    <property type="entry name" value="EF-Tu/eEF-1alpha/eIF2-gamma C-terminal domain"/>
    <property type="match status" value="1"/>
</dbReference>
<evidence type="ECO:0000256" key="9">
    <source>
        <dbReference type="ARBA" id="ARBA00029554"/>
    </source>
</evidence>
<feature type="binding site" evidence="13">
    <location>
        <begin position="136"/>
        <end position="139"/>
    </location>
    <ligand>
        <name>GTP</name>
        <dbReference type="ChEBI" id="CHEBI:37565"/>
    </ligand>
</feature>
<evidence type="ECO:0000256" key="8">
    <source>
        <dbReference type="ARBA" id="ARBA00023134"/>
    </source>
</evidence>
<dbReference type="Gene3D" id="2.40.30.10">
    <property type="entry name" value="Translation factors"/>
    <property type="match status" value="2"/>
</dbReference>
<dbReference type="Pfam" id="PF03143">
    <property type="entry name" value="GTP_EFTU_D3"/>
    <property type="match status" value="1"/>
</dbReference>
<dbReference type="EMBL" id="FO082060">
    <property type="protein sequence ID" value="CCE25030.1"/>
    <property type="molecule type" value="Genomic_DNA"/>
</dbReference>
<dbReference type="HAMAP" id="MF_00118_B">
    <property type="entry name" value="EF_Tu_B"/>
    <property type="match status" value="1"/>
</dbReference>
<dbReference type="Pfam" id="PF00009">
    <property type="entry name" value="GTP_EFTU"/>
    <property type="match status" value="1"/>
</dbReference>
<dbReference type="GO" id="GO:0003924">
    <property type="term" value="F:GTPase activity"/>
    <property type="evidence" value="ECO:0007669"/>
    <property type="project" value="UniProtKB-UniRule"/>
</dbReference>
<dbReference type="InterPro" id="IPR031157">
    <property type="entry name" value="G_TR_CS"/>
</dbReference>
<feature type="binding site" evidence="13">
    <location>
        <begin position="19"/>
        <end position="26"/>
    </location>
    <ligand>
        <name>GTP</name>
        <dbReference type="ChEBI" id="CHEBI:37565"/>
    </ligand>
</feature>
<feature type="binding site" evidence="13">
    <location>
        <position position="26"/>
    </location>
    <ligand>
        <name>Mg(2+)</name>
        <dbReference type="ChEBI" id="CHEBI:18420"/>
    </ligand>
</feature>
<accession>G4STM9</accession>
<dbReference type="CDD" id="cd01884">
    <property type="entry name" value="EF_Tu"/>
    <property type="match status" value="1"/>
</dbReference>
<keyword evidence="8 13" id="KW-0342">GTP-binding</keyword>
<keyword evidence="6 13" id="KW-0460">Magnesium</keyword>
<keyword evidence="7 13" id="KW-0648">Protein biosynthesis</keyword>
<reference evidence="15 17" key="2">
    <citation type="journal article" date="2012" name="J. Bacteriol.">
        <title>Genome sequence of the haloalkaliphilic methanotrophic bacterium Methylomicrobium alcaliphilum 20Z.</title>
        <authorList>
            <person name="Vuilleumier S."/>
            <person name="Khmelenina V.N."/>
            <person name="Bringel F."/>
            <person name="Reshetnikov A.S."/>
            <person name="Lajus A."/>
            <person name="Mangenot S."/>
            <person name="Rouy Z."/>
            <person name="Op den Camp H.J."/>
            <person name="Jetten M.S."/>
            <person name="Dispirito A.A."/>
            <person name="Dunfield P."/>
            <person name="Klotz M.G."/>
            <person name="Semrau J.D."/>
            <person name="Stein L.Y."/>
            <person name="Barbe V."/>
            <person name="Medigue C."/>
            <person name="Trotsenko Y.A."/>
            <person name="Kalyuzhnaya M.G."/>
        </authorList>
    </citation>
    <scope>NUCLEOTIDE SEQUENCE [LARGE SCALE GENOMIC DNA]</scope>
    <source>
        <strain evidence="15">20Z</strain>
        <strain evidence="17">DSM 19304 / NCIMB 14124 / VKM B-2133 / 20Z</strain>
    </source>
</reference>
<evidence type="ECO:0000256" key="5">
    <source>
        <dbReference type="ARBA" id="ARBA00022801"/>
    </source>
</evidence>
<dbReference type="EC" id="3.6.5.3" evidence="13"/>
<dbReference type="NCBIfam" id="NF009373">
    <property type="entry name" value="PRK12736.1"/>
    <property type="match status" value="1"/>
</dbReference>
<sequence>MSKEKFERKKPHVNVGTIGHVDHGKTTLTAALTKVMADARGGVYKAYDQIDNAPEERERGITIATAHVEYESENRHYAHVDCPGHADYVKNMITGAAQMDGAILVCSAADGPMPQTREHILLARQVGVPYIVVYLNKADMVDDAELIELVEMEVRELLDMYEFPGDDTPLVIGSALKALEGDTSDIGVPSILKLVEALDSYIPEPERAIDQPFLMPIEDVFSISGRGTVVTGRVERGIIKVGQEIEIVGIRPTTTTTCTGVEMFRKLLDQGQAGDNVGVLLRGTKRDEVERGQVLAHKGTINPHTHFKAEIYVLSKDEGGRHTPFFNGYRPQFYFRTTDVTGAVDLPEGVEMVMPGDNVNVEVKLIAPIAMEEGLRFAVREGGRTVGAGVVASIIE</sequence>
<feature type="binding site" evidence="13">
    <location>
        <begin position="81"/>
        <end position="85"/>
    </location>
    <ligand>
        <name>GTP</name>
        <dbReference type="ChEBI" id="CHEBI:37565"/>
    </ligand>
</feature>
<comment type="function">
    <text evidence="13">GTP hydrolase that promotes the GTP-dependent binding of aminoacyl-tRNA to the A-site of ribosomes during protein biosynthesis.</text>
</comment>
<evidence type="ECO:0000256" key="10">
    <source>
        <dbReference type="ARBA" id="ARBA00058140"/>
    </source>
</evidence>
<dbReference type="FunFam" id="2.40.30.10:FF:000001">
    <property type="entry name" value="Elongation factor Tu"/>
    <property type="match status" value="1"/>
</dbReference>
<comment type="function">
    <text evidence="10">May play an important regulatory role in cell growth and in the bacterial response to nutrient deprivation.</text>
</comment>
<evidence type="ECO:0000256" key="3">
    <source>
        <dbReference type="ARBA" id="ARBA00022741"/>
    </source>
</evidence>
<dbReference type="InterPro" id="IPR004160">
    <property type="entry name" value="Transl_elong_EFTu/EF1A_C"/>
</dbReference>
<evidence type="ECO:0000256" key="1">
    <source>
        <dbReference type="ARBA" id="ARBA00007249"/>
    </source>
</evidence>
<comment type="subunit">
    <text evidence="11">Monomer. Heterotetramer composed of two EF-Ts.EF-Tu dimer complexes.</text>
</comment>
<keyword evidence="13" id="KW-0963">Cytoplasm</keyword>
<dbReference type="FunFam" id="3.40.50.300:FF:000003">
    <property type="entry name" value="Elongation factor Tu"/>
    <property type="match status" value="1"/>
</dbReference>
<dbReference type="Proteomes" id="UP000008315">
    <property type="component" value="Chromosome"/>
</dbReference>
<dbReference type="SUPFAM" id="SSF52540">
    <property type="entry name" value="P-loop containing nucleoside triphosphate hydrolases"/>
    <property type="match status" value="1"/>
</dbReference>
<dbReference type="InterPro" id="IPR027417">
    <property type="entry name" value="P-loop_NTPase"/>
</dbReference>
<protein>
    <recommendedName>
        <fullName evidence="9 13">Elongation factor Tu</fullName>
        <shortName evidence="13">EF-Tu</shortName>
        <ecNumber evidence="13">3.6.5.3</ecNumber>
    </recommendedName>
</protein>
<evidence type="ECO:0000259" key="14">
    <source>
        <dbReference type="PROSITE" id="PS51722"/>
    </source>
</evidence>
<dbReference type="SUPFAM" id="SSF50447">
    <property type="entry name" value="Translation proteins"/>
    <property type="match status" value="1"/>
</dbReference>
<dbReference type="HOGENOM" id="CLU_007265_0_0_6"/>
<dbReference type="InterPro" id="IPR005225">
    <property type="entry name" value="Small_GTP-bd"/>
</dbReference>
<evidence type="ECO:0000256" key="13">
    <source>
        <dbReference type="HAMAP-Rule" id="MF_00118"/>
    </source>
</evidence>
<comment type="subcellular location">
    <subcellularLocation>
        <location evidence="13">Cytoplasm</location>
    </subcellularLocation>
</comment>
<dbReference type="GO" id="GO:0005525">
    <property type="term" value="F:GTP binding"/>
    <property type="evidence" value="ECO:0007669"/>
    <property type="project" value="UniProtKB-UniRule"/>
</dbReference>
<keyword evidence="2 13" id="KW-0479">Metal-binding</keyword>
<proteinExistence type="inferred from homology"/>
<dbReference type="InterPro" id="IPR041709">
    <property type="entry name" value="EF-Tu_GTP-bd"/>
</dbReference>
<dbReference type="InterPro" id="IPR009000">
    <property type="entry name" value="Transl_B-barrel_sf"/>
</dbReference>
<keyword evidence="17" id="KW-1185">Reference proteome</keyword>
<dbReference type="KEGG" id="mah:MEALZ_3367"/>
<dbReference type="NCBIfam" id="TIGR00231">
    <property type="entry name" value="small_GTP"/>
    <property type="match status" value="1"/>
</dbReference>
<keyword evidence="3 13" id="KW-0547">Nucleotide-binding</keyword>
<comment type="catalytic activity">
    <reaction evidence="13">
        <text>GTP + H2O = GDP + phosphate + H(+)</text>
        <dbReference type="Rhea" id="RHEA:19669"/>
        <dbReference type="ChEBI" id="CHEBI:15377"/>
        <dbReference type="ChEBI" id="CHEBI:15378"/>
        <dbReference type="ChEBI" id="CHEBI:37565"/>
        <dbReference type="ChEBI" id="CHEBI:43474"/>
        <dbReference type="ChEBI" id="CHEBI:58189"/>
        <dbReference type="EC" id="3.6.5.3"/>
    </reaction>
</comment>
<name>G4STM9_META2</name>
<organism evidence="17">
    <name type="scientific">Methylotuvimicrobium alcaliphilum (strain DSM 19304 / NCIMB 14124 / VKM B-2133 / 20Z)</name>
    <name type="common">Methylomicrobium alcaliphilum</name>
    <dbReference type="NCBI Taxonomy" id="1091494"/>
    <lineage>
        <taxon>Bacteria</taxon>
        <taxon>Pseudomonadati</taxon>
        <taxon>Pseudomonadota</taxon>
        <taxon>Gammaproteobacteria</taxon>
        <taxon>Methylococcales</taxon>
        <taxon>Methylococcaceae</taxon>
        <taxon>Methylotuvimicrobium</taxon>
    </lineage>
</organism>
<dbReference type="InterPro" id="IPR050055">
    <property type="entry name" value="EF-Tu_GTPase"/>
</dbReference>
<dbReference type="PANTHER" id="PTHR43721:SF22">
    <property type="entry name" value="ELONGATION FACTOR TU, MITOCHONDRIAL"/>
    <property type="match status" value="1"/>
</dbReference>
<dbReference type="AlphaFoldDB" id="G4STM9"/>
<dbReference type="InterPro" id="IPR000795">
    <property type="entry name" value="T_Tr_GTP-bd_dom"/>
</dbReference>
<dbReference type="GO" id="GO:0003746">
    <property type="term" value="F:translation elongation factor activity"/>
    <property type="evidence" value="ECO:0007669"/>
    <property type="project" value="UniProtKB-UniRule"/>
</dbReference>
<dbReference type="InterPro" id="IPR033720">
    <property type="entry name" value="EFTU_2"/>
</dbReference>
<dbReference type="InterPro" id="IPR004161">
    <property type="entry name" value="EFTu-like_2"/>
</dbReference>
<gene>
    <name evidence="16" type="primary">tufB</name>
    <name evidence="13" type="synonym">tuf</name>
    <name evidence="15" type="ordered locus">MEALZ_3355</name>
    <name evidence="16" type="ordered locus">MEALZ_3367</name>
</gene>
<dbReference type="CDD" id="cd03697">
    <property type="entry name" value="EFTU_II"/>
    <property type="match status" value="1"/>
</dbReference>
<dbReference type="PATRIC" id="fig|271065.3.peg.3455"/>